<dbReference type="GO" id="GO:0006351">
    <property type="term" value="P:DNA-templated transcription"/>
    <property type="evidence" value="ECO:0007669"/>
    <property type="project" value="TreeGrafter"/>
</dbReference>
<dbReference type="FunFam" id="1.10.10.10:FF:000001">
    <property type="entry name" value="LysR family transcriptional regulator"/>
    <property type="match status" value="1"/>
</dbReference>
<dbReference type="EMBL" id="CP001339">
    <property type="protein sequence ID" value="ACL72765.1"/>
    <property type="molecule type" value="Genomic_DNA"/>
</dbReference>
<dbReference type="KEGG" id="tgr:Tgr7_1682"/>
<name>B8GS61_THISH</name>
<evidence type="ECO:0000256" key="2">
    <source>
        <dbReference type="ARBA" id="ARBA00023015"/>
    </source>
</evidence>
<evidence type="ECO:0000256" key="3">
    <source>
        <dbReference type="ARBA" id="ARBA00023125"/>
    </source>
</evidence>
<dbReference type="GO" id="GO:0043565">
    <property type="term" value="F:sequence-specific DNA binding"/>
    <property type="evidence" value="ECO:0007669"/>
    <property type="project" value="TreeGrafter"/>
</dbReference>
<keyword evidence="3" id="KW-0238">DNA-binding</keyword>
<dbReference type="Gene3D" id="1.10.10.10">
    <property type="entry name" value="Winged helix-like DNA-binding domain superfamily/Winged helix DNA-binding domain"/>
    <property type="match status" value="1"/>
</dbReference>
<dbReference type="SUPFAM" id="SSF46785">
    <property type="entry name" value="Winged helix' DNA-binding domain"/>
    <property type="match status" value="1"/>
</dbReference>
<keyword evidence="7" id="KW-1185">Reference proteome</keyword>
<sequence>MKLEGIRTFVAIVEAGSITAAARRLGVAKSVVSHRLSELEDSVGARLIQRSSRRLSLTEQGEMFHRFSARMLGELDEAVSRIAEEGHELRGPLRVAAPMSFGLLHLGPALYPFLREHPGIQLDLDLNDRMVDLVGEGYDMAIRIGQLPDSTLVARRLVSSCSLLVASPAYLAEHGRPKHVEALSEHRGILYSNVHPNDQLRFRRADGTVTGHFATALQVNNGDAMRDAAIAGLGLAVIPDFIVWQALADGRLVVVELDGSLPEVGVYAVFPQNRHLTAKVRALTEHLAASFGDPPYWKFDREERSDRR</sequence>
<dbReference type="eggNOG" id="COG0583">
    <property type="taxonomic scope" value="Bacteria"/>
</dbReference>
<dbReference type="InterPro" id="IPR036388">
    <property type="entry name" value="WH-like_DNA-bd_sf"/>
</dbReference>
<dbReference type="STRING" id="396588.Tgr7_1682"/>
<evidence type="ECO:0000259" key="5">
    <source>
        <dbReference type="PROSITE" id="PS50931"/>
    </source>
</evidence>
<comment type="similarity">
    <text evidence="1">Belongs to the LysR transcriptional regulatory family.</text>
</comment>
<evidence type="ECO:0000256" key="4">
    <source>
        <dbReference type="ARBA" id="ARBA00023163"/>
    </source>
</evidence>
<dbReference type="InterPro" id="IPR005119">
    <property type="entry name" value="LysR_subst-bd"/>
</dbReference>
<dbReference type="InterPro" id="IPR000847">
    <property type="entry name" value="LysR_HTH_N"/>
</dbReference>
<dbReference type="InterPro" id="IPR058163">
    <property type="entry name" value="LysR-type_TF_proteobact-type"/>
</dbReference>
<dbReference type="SUPFAM" id="SSF53850">
    <property type="entry name" value="Periplasmic binding protein-like II"/>
    <property type="match status" value="1"/>
</dbReference>
<dbReference type="Proteomes" id="UP000002383">
    <property type="component" value="Chromosome"/>
</dbReference>
<keyword evidence="2" id="KW-0805">Transcription regulation</keyword>
<dbReference type="OrthoDB" id="8885940at2"/>
<dbReference type="AlphaFoldDB" id="B8GS61"/>
<dbReference type="Gene3D" id="3.40.190.290">
    <property type="match status" value="1"/>
</dbReference>
<feature type="domain" description="HTH lysR-type" evidence="5">
    <location>
        <begin position="1"/>
        <end position="58"/>
    </location>
</feature>
<dbReference type="PROSITE" id="PS50931">
    <property type="entry name" value="HTH_LYSR"/>
    <property type="match status" value="1"/>
</dbReference>
<dbReference type="FunFam" id="3.40.190.290:FF:000001">
    <property type="entry name" value="Transcriptional regulator, LysR family"/>
    <property type="match status" value="1"/>
</dbReference>
<dbReference type="HOGENOM" id="CLU_039613_16_2_6"/>
<proteinExistence type="inferred from homology"/>
<organism evidence="6 7">
    <name type="scientific">Thioalkalivibrio sulfidiphilus (strain HL-EbGR7)</name>
    <dbReference type="NCBI Taxonomy" id="396588"/>
    <lineage>
        <taxon>Bacteria</taxon>
        <taxon>Pseudomonadati</taxon>
        <taxon>Pseudomonadota</taxon>
        <taxon>Gammaproteobacteria</taxon>
        <taxon>Chromatiales</taxon>
        <taxon>Ectothiorhodospiraceae</taxon>
        <taxon>Thioalkalivibrio</taxon>
    </lineage>
</organism>
<dbReference type="Pfam" id="PF00126">
    <property type="entry name" value="HTH_1"/>
    <property type="match status" value="1"/>
</dbReference>
<reference evidence="6 7" key="1">
    <citation type="journal article" date="2011" name="Stand. Genomic Sci.">
        <title>Complete genome sequence of 'Thioalkalivibrio sulfidophilus' HL-EbGr7.</title>
        <authorList>
            <person name="Muyzer G."/>
            <person name="Sorokin D.Y."/>
            <person name="Mavromatis K."/>
            <person name="Lapidus A."/>
            <person name="Clum A."/>
            <person name="Ivanova N."/>
            <person name="Pati A."/>
            <person name="d'Haeseleer P."/>
            <person name="Woyke T."/>
            <person name="Kyrpides N.C."/>
        </authorList>
    </citation>
    <scope>NUCLEOTIDE SEQUENCE [LARGE SCALE GENOMIC DNA]</scope>
    <source>
        <strain evidence="6 7">HL-EbGR7</strain>
    </source>
</reference>
<dbReference type="PANTHER" id="PTHR30537:SF5">
    <property type="entry name" value="HTH-TYPE TRANSCRIPTIONAL ACTIVATOR TTDR-RELATED"/>
    <property type="match status" value="1"/>
</dbReference>
<evidence type="ECO:0000256" key="1">
    <source>
        <dbReference type="ARBA" id="ARBA00009437"/>
    </source>
</evidence>
<dbReference type="CDD" id="cd08422">
    <property type="entry name" value="PBP2_CrgA_like"/>
    <property type="match status" value="1"/>
</dbReference>
<dbReference type="PANTHER" id="PTHR30537">
    <property type="entry name" value="HTH-TYPE TRANSCRIPTIONAL REGULATOR"/>
    <property type="match status" value="1"/>
</dbReference>
<gene>
    <name evidence="6" type="ordered locus">Tgr7_1682</name>
</gene>
<accession>B8GS61</accession>
<dbReference type="GO" id="GO:0003700">
    <property type="term" value="F:DNA-binding transcription factor activity"/>
    <property type="evidence" value="ECO:0007669"/>
    <property type="project" value="InterPro"/>
</dbReference>
<evidence type="ECO:0000313" key="7">
    <source>
        <dbReference type="Proteomes" id="UP000002383"/>
    </source>
</evidence>
<evidence type="ECO:0000313" key="6">
    <source>
        <dbReference type="EMBL" id="ACL72765.1"/>
    </source>
</evidence>
<dbReference type="Pfam" id="PF03466">
    <property type="entry name" value="LysR_substrate"/>
    <property type="match status" value="1"/>
</dbReference>
<protein>
    <submittedName>
        <fullName evidence="6">Putative transcriptional regulator</fullName>
    </submittedName>
</protein>
<dbReference type="RefSeq" id="WP_012638248.1">
    <property type="nucleotide sequence ID" value="NC_011901.1"/>
</dbReference>
<dbReference type="InterPro" id="IPR036390">
    <property type="entry name" value="WH_DNA-bd_sf"/>
</dbReference>
<keyword evidence="4" id="KW-0804">Transcription</keyword>